<evidence type="ECO:0000256" key="4">
    <source>
        <dbReference type="ARBA" id="ARBA00012438"/>
    </source>
</evidence>
<evidence type="ECO:0000256" key="3">
    <source>
        <dbReference type="ARBA" id="ARBA00004236"/>
    </source>
</evidence>
<dbReference type="Pfam" id="PF00512">
    <property type="entry name" value="HisKA"/>
    <property type="match status" value="1"/>
</dbReference>
<dbReference type="Pfam" id="PF02518">
    <property type="entry name" value="HATPase_c"/>
    <property type="match status" value="1"/>
</dbReference>
<evidence type="ECO:0000256" key="10">
    <source>
        <dbReference type="ARBA" id="ARBA00022840"/>
    </source>
</evidence>
<dbReference type="Gene3D" id="1.20.120.620">
    <property type="entry name" value="Backbone structure of the membrane domain of e. Coli histidine kinase receptor kdpd"/>
    <property type="match status" value="1"/>
</dbReference>
<dbReference type="Gene3D" id="3.30.565.10">
    <property type="entry name" value="Histidine kinase-like ATPase, C-terminal domain"/>
    <property type="match status" value="1"/>
</dbReference>
<keyword evidence="10 16" id="KW-0067">ATP-binding</keyword>
<dbReference type="InterPro" id="IPR052023">
    <property type="entry name" value="Histidine_kinase_KdpD"/>
</dbReference>
<dbReference type="CDD" id="cd00082">
    <property type="entry name" value="HisKA"/>
    <property type="match status" value="1"/>
</dbReference>
<dbReference type="GO" id="GO:0000155">
    <property type="term" value="F:phosphorelay sensor kinase activity"/>
    <property type="evidence" value="ECO:0007669"/>
    <property type="project" value="InterPro"/>
</dbReference>
<dbReference type="PRINTS" id="PR00344">
    <property type="entry name" value="BCTRLSENSOR"/>
</dbReference>
<name>A0AAW9SW22_CORAY</name>
<evidence type="ECO:0000256" key="8">
    <source>
        <dbReference type="ARBA" id="ARBA00022741"/>
    </source>
</evidence>
<dbReference type="SUPFAM" id="SSF47384">
    <property type="entry name" value="Homodimeric domain of signal transducing histidine kinase"/>
    <property type="match status" value="1"/>
</dbReference>
<dbReference type="EC" id="2.7.13.3" evidence="4"/>
<keyword evidence="9" id="KW-0418">Kinase</keyword>
<dbReference type="InterPro" id="IPR036097">
    <property type="entry name" value="HisK_dim/P_sf"/>
</dbReference>
<gene>
    <name evidence="16" type="ORF">QP460_007125</name>
</gene>
<dbReference type="InterPro" id="IPR025201">
    <property type="entry name" value="KdpD_TM"/>
</dbReference>
<evidence type="ECO:0000256" key="2">
    <source>
        <dbReference type="ARBA" id="ARBA00004141"/>
    </source>
</evidence>
<evidence type="ECO:0000256" key="13">
    <source>
        <dbReference type="ARBA" id="ARBA00023136"/>
    </source>
</evidence>
<feature type="domain" description="Histidine kinase" evidence="15">
    <location>
        <begin position="629"/>
        <end position="863"/>
    </location>
</feature>
<comment type="subcellular location">
    <subcellularLocation>
        <location evidence="3">Cell membrane</location>
    </subcellularLocation>
    <subcellularLocation>
        <location evidence="2">Membrane</location>
        <topology evidence="2">Multi-pass membrane protein</topology>
    </subcellularLocation>
</comment>
<reference evidence="16" key="2">
    <citation type="submission" date="2024-05" db="EMBL/GenBank/DDBJ databases">
        <authorList>
            <person name="Wolfe A."/>
        </authorList>
    </citation>
    <scope>NUCLEOTIDE SEQUENCE</scope>
    <source>
        <strain evidence="16">UMB1064</strain>
    </source>
</reference>
<evidence type="ECO:0000313" key="17">
    <source>
        <dbReference type="Proteomes" id="UP001223646"/>
    </source>
</evidence>
<keyword evidence="6" id="KW-0808">Transferase</keyword>
<evidence type="ECO:0000256" key="11">
    <source>
        <dbReference type="ARBA" id="ARBA00022989"/>
    </source>
</evidence>
<dbReference type="InterPro" id="IPR005467">
    <property type="entry name" value="His_kinase_dom"/>
</dbReference>
<feature type="transmembrane region" description="Helical" evidence="14">
    <location>
        <begin position="384"/>
        <end position="404"/>
    </location>
</feature>
<dbReference type="InterPro" id="IPR004358">
    <property type="entry name" value="Sig_transdc_His_kin-like_C"/>
</dbReference>
<dbReference type="Gene3D" id="1.10.287.130">
    <property type="match status" value="1"/>
</dbReference>
<dbReference type="FunFam" id="3.40.50.300:FF:000483">
    <property type="entry name" value="Sensor histidine kinase KdpD"/>
    <property type="match status" value="1"/>
</dbReference>
<evidence type="ECO:0000256" key="12">
    <source>
        <dbReference type="ARBA" id="ARBA00023012"/>
    </source>
</evidence>
<dbReference type="RefSeq" id="WP_284826062.1">
    <property type="nucleotide sequence ID" value="NZ_JASOOY020000027.1"/>
</dbReference>
<dbReference type="GO" id="GO:0005886">
    <property type="term" value="C:plasma membrane"/>
    <property type="evidence" value="ECO:0007669"/>
    <property type="project" value="UniProtKB-SubCell"/>
</dbReference>
<dbReference type="InterPro" id="IPR036890">
    <property type="entry name" value="HATPase_C_sf"/>
</dbReference>
<keyword evidence="5" id="KW-0597">Phosphoprotein</keyword>
<keyword evidence="7 14" id="KW-0812">Transmembrane</keyword>
<comment type="catalytic activity">
    <reaction evidence="1">
        <text>ATP + protein L-histidine = ADP + protein N-phospho-L-histidine.</text>
        <dbReference type="EC" id="2.7.13.3"/>
    </reaction>
</comment>
<evidence type="ECO:0000256" key="9">
    <source>
        <dbReference type="ARBA" id="ARBA00022777"/>
    </source>
</evidence>
<evidence type="ECO:0000259" key="15">
    <source>
        <dbReference type="PROSITE" id="PS50109"/>
    </source>
</evidence>
<dbReference type="GO" id="GO:0005524">
    <property type="term" value="F:ATP binding"/>
    <property type="evidence" value="ECO:0007669"/>
    <property type="project" value="UniProtKB-KW"/>
</dbReference>
<dbReference type="InterPro" id="IPR003661">
    <property type="entry name" value="HisK_dim/P_dom"/>
</dbReference>
<protein>
    <recommendedName>
        <fullName evidence="4">histidine kinase</fullName>
        <ecNumber evidence="4">2.7.13.3</ecNumber>
    </recommendedName>
</protein>
<dbReference type="AlphaFoldDB" id="A0AAW9SW22"/>
<feature type="transmembrane region" description="Helical" evidence="14">
    <location>
        <begin position="462"/>
        <end position="481"/>
    </location>
</feature>
<sequence length="867" mass="95250">MAKRGKLKVYLGFAPGVGKTCAMLNEGHDLYSRGHEVVVGLVEHHGRERTKKLIEGLPVLDCREVSYHGNTYRELDVDAIIAARPEVALVDELAHTVVTEEPGNEFVQQRKRWHDVYQLLDEGIDVISTMNIQHLESLNDVVAAVTGVRQMETVPDRVLRDADEIELIDLSPDALRIRLSRGEIYQKEQAELALRKYFRPGNLSALRELALLWLADKVEEVLDAYREDEEIDDHWTTRERVVVAVRDDENAESMIRRGARMTGRVAGREMIVVHITGEDDGLDRGYLRRLRKLQDLTESLGGQWRTIVGDDVPGILLEFSRTVNASQLVIGSERGLRRYVGLSTSQRIIDQSGPIDVHIISSSSEKKAKRRSEFQSRFSRPRRVTGWVLALVGPVLLTLLLHQLDTGPEFLGVLLLTYLMPVVFAAMAAGLIPALAAVVVGSLLANWYFTDPTYTLTITEPASLIQIVLFGVIAAAVATVVERSERRREMADRSLHQAVVMSELAHGVVHDGDNMSNLVHSLADTFSMERVNVERFSSERKKWLPIVTTAEHGLSEPWPSELPMTKVTSGDDLRFVLSGRELTAAETAMIAAHGSRIRALMDMEEIAAMRRATAALEAGNRVGSAVLTAVSHDLRTPLASIKAAVSSMNMEDVELDDESREILMETIESSADRLEVVIGNLLDASRIDSNSKRVESVAVSVSDVVDAVCAELPEAAGHIDRDIDHDACMVEGDPGLIQRIVSNIVINGRQYAPESSLTIRTRPSERGVRGPADMPVMGSLGAIAASACIDILIIDHGKGIPEDKLEEIFQPFQRLGDYSAQSQGLGLGLAAASRFADAMGGAIRAEQTPGGGATFVLTLPRAMGERK</sequence>
<dbReference type="PANTHER" id="PTHR45569">
    <property type="entry name" value="SENSOR PROTEIN KDPD"/>
    <property type="match status" value="1"/>
</dbReference>
<dbReference type="PANTHER" id="PTHR45569:SF1">
    <property type="entry name" value="SENSOR PROTEIN KDPD"/>
    <property type="match status" value="1"/>
</dbReference>
<dbReference type="InterPro" id="IPR038318">
    <property type="entry name" value="KdpD_sf"/>
</dbReference>
<comment type="caution">
    <text evidence="16">The sequence shown here is derived from an EMBL/GenBank/DDBJ whole genome shotgun (WGS) entry which is preliminary data.</text>
</comment>
<keyword evidence="13 14" id="KW-0472">Membrane</keyword>
<reference evidence="16" key="1">
    <citation type="submission" date="2023-05" db="EMBL/GenBank/DDBJ databases">
        <authorList>
            <person name="Du J."/>
        </authorList>
    </citation>
    <scope>NUCLEOTIDE SEQUENCE</scope>
    <source>
        <strain evidence="16">UMB1064</strain>
    </source>
</reference>
<dbReference type="InterPro" id="IPR003594">
    <property type="entry name" value="HATPase_dom"/>
</dbReference>
<organism evidence="16 17">
    <name type="scientific">Corynebacterium amycolatum</name>
    <dbReference type="NCBI Taxonomy" id="43765"/>
    <lineage>
        <taxon>Bacteria</taxon>
        <taxon>Bacillati</taxon>
        <taxon>Actinomycetota</taxon>
        <taxon>Actinomycetes</taxon>
        <taxon>Mycobacteriales</taxon>
        <taxon>Corynebacteriaceae</taxon>
        <taxon>Corynebacterium</taxon>
    </lineage>
</organism>
<dbReference type="Gene3D" id="3.40.50.300">
    <property type="entry name" value="P-loop containing nucleotide triphosphate hydrolases"/>
    <property type="match status" value="1"/>
</dbReference>
<evidence type="ECO:0000256" key="6">
    <source>
        <dbReference type="ARBA" id="ARBA00022679"/>
    </source>
</evidence>
<evidence type="ECO:0000256" key="5">
    <source>
        <dbReference type="ARBA" id="ARBA00022553"/>
    </source>
</evidence>
<evidence type="ECO:0000256" key="1">
    <source>
        <dbReference type="ARBA" id="ARBA00000085"/>
    </source>
</evidence>
<dbReference type="Pfam" id="PF02702">
    <property type="entry name" value="KdpD"/>
    <property type="match status" value="1"/>
</dbReference>
<dbReference type="PROSITE" id="PS50109">
    <property type="entry name" value="HIS_KIN"/>
    <property type="match status" value="1"/>
</dbReference>
<dbReference type="Pfam" id="PF13493">
    <property type="entry name" value="DUF4118"/>
    <property type="match status" value="1"/>
</dbReference>
<dbReference type="SUPFAM" id="SSF55874">
    <property type="entry name" value="ATPase domain of HSP90 chaperone/DNA topoisomerase II/histidine kinase"/>
    <property type="match status" value="1"/>
</dbReference>
<dbReference type="EMBL" id="JASOOY020000027">
    <property type="protein sequence ID" value="MEO3717354.1"/>
    <property type="molecule type" value="Genomic_DNA"/>
</dbReference>
<dbReference type="Proteomes" id="UP001223646">
    <property type="component" value="Unassembled WGS sequence"/>
</dbReference>
<evidence type="ECO:0000256" key="7">
    <source>
        <dbReference type="ARBA" id="ARBA00022692"/>
    </source>
</evidence>
<dbReference type="SMART" id="SM00388">
    <property type="entry name" value="HisKA"/>
    <property type="match status" value="1"/>
</dbReference>
<evidence type="ECO:0000256" key="14">
    <source>
        <dbReference type="SAM" id="Phobius"/>
    </source>
</evidence>
<dbReference type="InterPro" id="IPR003852">
    <property type="entry name" value="Sig_transdc_His_kinase_KdpD_N"/>
</dbReference>
<keyword evidence="11 14" id="KW-1133">Transmembrane helix</keyword>
<proteinExistence type="predicted"/>
<dbReference type="GO" id="GO:0005737">
    <property type="term" value="C:cytoplasm"/>
    <property type="evidence" value="ECO:0007669"/>
    <property type="project" value="UniProtKB-ARBA"/>
</dbReference>
<dbReference type="SUPFAM" id="SSF52402">
    <property type="entry name" value="Adenine nucleotide alpha hydrolases-like"/>
    <property type="match status" value="1"/>
</dbReference>
<keyword evidence="12" id="KW-0902">Two-component regulatory system</keyword>
<dbReference type="SMART" id="SM00387">
    <property type="entry name" value="HATPase_c"/>
    <property type="match status" value="1"/>
</dbReference>
<keyword evidence="8" id="KW-0547">Nucleotide-binding</keyword>
<evidence type="ECO:0000313" key="16">
    <source>
        <dbReference type="EMBL" id="MEO3717354.1"/>
    </source>
</evidence>
<dbReference type="InterPro" id="IPR027417">
    <property type="entry name" value="P-loop_NTPase"/>
</dbReference>
<accession>A0AAW9SW22</accession>